<dbReference type="Proteomes" id="UP000241440">
    <property type="component" value="Unassembled WGS sequence"/>
</dbReference>
<keyword evidence="1" id="KW-0812">Transmembrane</keyword>
<evidence type="ECO:0000313" key="3">
    <source>
        <dbReference type="EMBL" id="PSX07900.1"/>
    </source>
</evidence>
<feature type="transmembrane region" description="Helical" evidence="1">
    <location>
        <begin position="34"/>
        <end position="56"/>
    </location>
</feature>
<organism evidence="3 4">
    <name type="scientific">Photobacterium angustum</name>
    <dbReference type="NCBI Taxonomy" id="661"/>
    <lineage>
        <taxon>Bacteria</taxon>
        <taxon>Pseudomonadati</taxon>
        <taxon>Pseudomonadota</taxon>
        <taxon>Gammaproteobacteria</taxon>
        <taxon>Vibrionales</taxon>
        <taxon>Vibrionaceae</taxon>
        <taxon>Photobacterium</taxon>
    </lineage>
</organism>
<keyword evidence="1" id="KW-0472">Membrane</keyword>
<keyword evidence="2" id="KW-0732">Signal</keyword>
<dbReference type="RefSeq" id="WP_045082079.1">
    <property type="nucleotide sequence ID" value="NZ_JZSX01000001.1"/>
</dbReference>
<name>A0A855SCV6_PHOAN</name>
<dbReference type="AlphaFoldDB" id="A0A855SCV6"/>
<keyword evidence="1" id="KW-1133">Transmembrane helix</keyword>
<feature type="signal peptide" evidence="2">
    <location>
        <begin position="1"/>
        <end position="24"/>
    </location>
</feature>
<evidence type="ECO:0000256" key="1">
    <source>
        <dbReference type="SAM" id="Phobius"/>
    </source>
</evidence>
<evidence type="ECO:0000256" key="2">
    <source>
        <dbReference type="SAM" id="SignalP"/>
    </source>
</evidence>
<comment type="caution">
    <text evidence="3">The sequence shown here is derived from an EMBL/GenBank/DDBJ whole genome shotgun (WGS) entry which is preliminary data.</text>
</comment>
<protein>
    <submittedName>
        <fullName evidence="3">Uncharacterized protein</fullName>
    </submittedName>
</protein>
<dbReference type="EMBL" id="PYOY01000003">
    <property type="protein sequence ID" value="PSX07900.1"/>
    <property type="molecule type" value="Genomic_DNA"/>
</dbReference>
<gene>
    <name evidence="3" type="ORF">C0W41_07765</name>
</gene>
<evidence type="ECO:0000313" key="4">
    <source>
        <dbReference type="Proteomes" id="UP000241440"/>
    </source>
</evidence>
<reference evidence="3 4" key="1">
    <citation type="submission" date="2018-01" db="EMBL/GenBank/DDBJ databases">
        <title>Whole genome sequencing of Histamine producing bacteria.</title>
        <authorList>
            <person name="Butler K."/>
        </authorList>
    </citation>
    <scope>NUCLEOTIDE SEQUENCE [LARGE SCALE GENOMIC DNA]</scope>
    <source>
        <strain evidence="3 4">A2-1</strain>
    </source>
</reference>
<sequence>MTKNTKLKTIVVAVLAASASPAFANDGSSVVDVSGALTIVAGITVAVAAIGAAKLAPAATAVAFKWAKGALFS</sequence>
<accession>A0A855SCV6</accession>
<feature type="chain" id="PRO_5032386198" evidence="2">
    <location>
        <begin position="25"/>
        <end position="73"/>
    </location>
</feature>
<proteinExistence type="predicted"/>
<dbReference type="GeneID" id="61230254"/>